<gene>
    <name evidence="1" type="ORF">EJB06_30980</name>
</gene>
<evidence type="ECO:0000313" key="2">
    <source>
        <dbReference type="Proteomes" id="UP000278085"/>
    </source>
</evidence>
<sequence length="95" mass="10178">MRIAGDRQKAGAKLGNRSVMALRRRPNRTSSVRANALAGGRARHVAAAFSQRASAPAGVLDGARGARIGRVKVRGFLFARRGASSSNRWDFSTTR</sequence>
<name>A0A430HC97_9BURK</name>
<accession>A0A430HC97</accession>
<comment type="caution">
    <text evidence="1">The sequence shown here is derived from an EMBL/GenBank/DDBJ whole genome shotgun (WGS) entry which is preliminary data.</text>
</comment>
<organism evidence="1 2">
    <name type="scientific">Massilia atriviolacea</name>
    <dbReference type="NCBI Taxonomy" id="2495579"/>
    <lineage>
        <taxon>Bacteria</taxon>
        <taxon>Pseudomonadati</taxon>
        <taxon>Pseudomonadota</taxon>
        <taxon>Betaproteobacteria</taxon>
        <taxon>Burkholderiales</taxon>
        <taxon>Oxalobacteraceae</taxon>
        <taxon>Telluria group</taxon>
        <taxon>Massilia</taxon>
    </lineage>
</organism>
<dbReference type="Proteomes" id="UP000278085">
    <property type="component" value="Unassembled WGS sequence"/>
</dbReference>
<dbReference type="AlphaFoldDB" id="A0A430HC97"/>
<keyword evidence="2" id="KW-1185">Reference proteome</keyword>
<protein>
    <submittedName>
        <fullName evidence="1">Uncharacterized protein</fullName>
    </submittedName>
</protein>
<reference evidence="1 2" key="1">
    <citation type="submission" date="2018-12" db="EMBL/GenBank/DDBJ databases">
        <authorList>
            <person name="Yang E."/>
        </authorList>
    </citation>
    <scope>NUCLEOTIDE SEQUENCE [LARGE SCALE GENOMIC DNA]</scope>
    <source>
        <strain evidence="1 2">SOD</strain>
    </source>
</reference>
<evidence type="ECO:0000313" key="1">
    <source>
        <dbReference type="EMBL" id="RSZ55137.1"/>
    </source>
</evidence>
<dbReference type="EMBL" id="RXLQ01000036">
    <property type="protein sequence ID" value="RSZ55137.1"/>
    <property type="molecule type" value="Genomic_DNA"/>
</dbReference>
<dbReference type="RefSeq" id="WP_229427372.1">
    <property type="nucleotide sequence ID" value="NZ_CP051166.1"/>
</dbReference>
<proteinExistence type="predicted"/>